<dbReference type="Gene3D" id="1.10.101.10">
    <property type="entry name" value="PGBD-like superfamily/PGBD"/>
    <property type="match status" value="1"/>
</dbReference>
<feature type="signal peptide" evidence="1">
    <location>
        <begin position="1"/>
        <end position="24"/>
    </location>
</feature>
<proteinExistence type="predicted"/>
<evidence type="ECO:0000256" key="1">
    <source>
        <dbReference type="SAM" id="SignalP"/>
    </source>
</evidence>
<organism evidence="3 4">
    <name type="scientific">Clostridium faecium</name>
    <dbReference type="NCBI Taxonomy" id="2762223"/>
    <lineage>
        <taxon>Bacteria</taxon>
        <taxon>Bacillati</taxon>
        <taxon>Bacillota</taxon>
        <taxon>Clostridia</taxon>
        <taxon>Eubacteriales</taxon>
        <taxon>Clostridiaceae</taxon>
        <taxon>Clostridium</taxon>
    </lineage>
</organism>
<dbReference type="RefSeq" id="WP_191740731.1">
    <property type="nucleotide sequence ID" value="NZ_JACSQB010000095.1"/>
</dbReference>
<evidence type="ECO:0000313" key="4">
    <source>
        <dbReference type="Proteomes" id="UP000627166"/>
    </source>
</evidence>
<protein>
    <submittedName>
        <fullName evidence="3">Peptidoglycan-binding protein</fullName>
    </submittedName>
</protein>
<evidence type="ECO:0000259" key="2">
    <source>
        <dbReference type="Pfam" id="PF01471"/>
    </source>
</evidence>
<sequence length="146" mass="16246">MKKYAILALTAVIATSILTVPAKALPTQPQGIVEGGCVLGNEFSNDYCRIEEGEELSSLEALPTCQFGDNNSNVKHLQCQLHIIGYKDLDEVGVFGPNTLKAVKDFQEKHNLKVDGIVDSEDWEEIKLAAFNKLMENHNRTHRHII</sequence>
<evidence type="ECO:0000313" key="3">
    <source>
        <dbReference type="EMBL" id="MBD8047771.1"/>
    </source>
</evidence>
<gene>
    <name evidence="3" type="ORF">H9637_12075</name>
</gene>
<dbReference type="InterPro" id="IPR036365">
    <property type="entry name" value="PGBD-like_sf"/>
</dbReference>
<keyword evidence="4" id="KW-1185">Reference proteome</keyword>
<comment type="caution">
    <text evidence="3">The sequence shown here is derived from an EMBL/GenBank/DDBJ whole genome shotgun (WGS) entry which is preliminary data.</text>
</comment>
<keyword evidence="1" id="KW-0732">Signal</keyword>
<dbReference type="SUPFAM" id="SSF47090">
    <property type="entry name" value="PGBD-like"/>
    <property type="match status" value="1"/>
</dbReference>
<accession>A0ABR8YUZ9</accession>
<feature type="domain" description="Peptidoglycan binding-like" evidence="2">
    <location>
        <begin position="71"/>
        <end position="122"/>
    </location>
</feature>
<dbReference type="Pfam" id="PF01471">
    <property type="entry name" value="PG_binding_1"/>
    <property type="match status" value="1"/>
</dbReference>
<reference evidence="3 4" key="1">
    <citation type="submission" date="2020-08" db="EMBL/GenBank/DDBJ databases">
        <title>A Genomic Blueprint of the Chicken Gut Microbiome.</title>
        <authorList>
            <person name="Gilroy R."/>
            <person name="Ravi A."/>
            <person name="Getino M."/>
            <person name="Pursley I."/>
            <person name="Horton D.L."/>
            <person name="Alikhan N.-F."/>
            <person name="Baker D."/>
            <person name="Gharbi K."/>
            <person name="Hall N."/>
            <person name="Watson M."/>
            <person name="Adriaenssens E.M."/>
            <person name="Foster-Nyarko E."/>
            <person name="Jarju S."/>
            <person name="Secka A."/>
            <person name="Antonio M."/>
            <person name="Oren A."/>
            <person name="Chaudhuri R."/>
            <person name="La Ragione R.M."/>
            <person name="Hildebrand F."/>
            <person name="Pallen M.J."/>
        </authorList>
    </citation>
    <scope>NUCLEOTIDE SEQUENCE [LARGE SCALE GENOMIC DNA]</scope>
    <source>
        <strain evidence="3 4">N37</strain>
    </source>
</reference>
<name>A0ABR8YUZ9_9CLOT</name>
<dbReference type="InterPro" id="IPR002477">
    <property type="entry name" value="Peptidoglycan-bd-like"/>
</dbReference>
<feature type="chain" id="PRO_5047288510" evidence="1">
    <location>
        <begin position="25"/>
        <end position="146"/>
    </location>
</feature>
<dbReference type="InterPro" id="IPR036366">
    <property type="entry name" value="PGBDSf"/>
</dbReference>
<dbReference type="Proteomes" id="UP000627166">
    <property type="component" value="Unassembled WGS sequence"/>
</dbReference>
<dbReference type="EMBL" id="JACSQB010000095">
    <property type="protein sequence ID" value="MBD8047771.1"/>
    <property type="molecule type" value="Genomic_DNA"/>
</dbReference>